<accession>A0A1Y3TYL5</accession>
<sequence>MSYQIRAAAVADAASLLAIYAPYVTDTCVSFELEVPTVEEFERRIQATLDRAAYLVAEDSDSGAVAGYAYNGSFRSHPAYDWASEISIYLASEHQGHGLGAALLDTLEELMRLQGIRMSEACITSSNTGSIAFHGRHGYRVCGEHTACGFKLGQWLSVTWMEKQLLPLDAAPEPPHGLSATEIEPVLAAANARLRTK</sequence>
<keyword evidence="5" id="KW-1185">Reference proteome</keyword>
<dbReference type="InterPro" id="IPR016181">
    <property type="entry name" value="Acyl_CoA_acyltransferase"/>
</dbReference>
<dbReference type="GO" id="GO:0016747">
    <property type="term" value="F:acyltransferase activity, transferring groups other than amino-acyl groups"/>
    <property type="evidence" value="ECO:0007669"/>
    <property type="project" value="InterPro"/>
</dbReference>
<dbReference type="PANTHER" id="PTHR43072:SF23">
    <property type="entry name" value="UPF0039 PROTEIN C11D3.02C"/>
    <property type="match status" value="1"/>
</dbReference>
<evidence type="ECO:0000256" key="1">
    <source>
        <dbReference type="ARBA" id="ARBA00022679"/>
    </source>
</evidence>
<reference evidence="5" key="1">
    <citation type="submission" date="2017-04" db="EMBL/GenBank/DDBJ databases">
        <title>Function of individual gut microbiota members based on whole genome sequencing of pure cultures obtained from chicken caecum.</title>
        <authorList>
            <person name="Medvecky M."/>
            <person name="Cejkova D."/>
            <person name="Polansky O."/>
            <person name="Karasova D."/>
            <person name="Kubasova T."/>
            <person name="Cizek A."/>
            <person name="Rychlik I."/>
        </authorList>
    </citation>
    <scope>NUCLEOTIDE SEQUENCE [LARGE SCALE GENOMIC DNA]</scope>
    <source>
        <strain evidence="5">An70</strain>
    </source>
</reference>
<dbReference type="Pfam" id="PF13420">
    <property type="entry name" value="Acetyltransf_4"/>
    <property type="match status" value="1"/>
</dbReference>
<organism evidence="4 5">
    <name type="scientific">Enorma massiliensis</name>
    <dbReference type="NCBI Taxonomy" id="1472761"/>
    <lineage>
        <taxon>Bacteria</taxon>
        <taxon>Bacillati</taxon>
        <taxon>Actinomycetota</taxon>
        <taxon>Coriobacteriia</taxon>
        <taxon>Coriobacteriales</taxon>
        <taxon>Coriobacteriaceae</taxon>
        <taxon>Enorma</taxon>
    </lineage>
</organism>
<dbReference type="Proteomes" id="UP000196560">
    <property type="component" value="Unassembled WGS sequence"/>
</dbReference>
<evidence type="ECO:0000313" key="4">
    <source>
        <dbReference type="EMBL" id="OUN41531.1"/>
    </source>
</evidence>
<name>A0A1Y3TYL5_9ACTN</name>
<evidence type="ECO:0000256" key="2">
    <source>
        <dbReference type="ARBA" id="ARBA00023315"/>
    </source>
</evidence>
<evidence type="ECO:0000259" key="3">
    <source>
        <dbReference type="PROSITE" id="PS51186"/>
    </source>
</evidence>
<keyword evidence="2" id="KW-0012">Acyltransferase</keyword>
<feature type="domain" description="N-acetyltransferase" evidence="3">
    <location>
        <begin position="3"/>
        <end position="166"/>
    </location>
</feature>
<dbReference type="STRING" id="1118060.GCA_000311845_00058"/>
<dbReference type="AlphaFoldDB" id="A0A1Y3TYL5"/>
<dbReference type="RefSeq" id="WP_087186997.1">
    <property type="nucleotide sequence ID" value="NZ_NFHO01000013.1"/>
</dbReference>
<dbReference type="InterPro" id="IPR000182">
    <property type="entry name" value="GNAT_dom"/>
</dbReference>
<dbReference type="PANTHER" id="PTHR43072">
    <property type="entry name" value="N-ACETYLTRANSFERASE"/>
    <property type="match status" value="1"/>
</dbReference>
<proteinExistence type="predicted"/>
<dbReference type="SUPFAM" id="SSF55729">
    <property type="entry name" value="Acyl-CoA N-acyltransferases (Nat)"/>
    <property type="match status" value="1"/>
</dbReference>
<dbReference type="CDD" id="cd04301">
    <property type="entry name" value="NAT_SF"/>
    <property type="match status" value="1"/>
</dbReference>
<evidence type="ECO:0000313" key="5">
    <source>
        <dbReference type="Proteomes" id="UP000196560"/>
    </source>
</evidence>
<gene>
    <name evidence="4" type="ORF">B5G21_09670</name>
</gene>
<comment type="caution">
    <text evidence="4">The sequence shown here is derived from an EMBL/GenBank/DDBJ whole genome shotgun (WGS) entry which is preliminary data.</text>
</comment>
<dbReference type="PROSITE" id="PS51186">
    <property type="entry name" value="GNAT"/>
    <property type="match status" value="1"/>
</dbReference>
<keyword evidence="1 4" id="KW-0808">Transferase</keyword>
<dbReference type="EMBL" id="NFHO01000013">
    <property type="protein sequence ID" value="OUN41531.1"/>
    <property type="molecule type" value="Genomic_DNA"/>
</dbReference>
<dbReference type="Gene3D" id="3.40.630.30">
    <property type="match status" value="1"/>
</dbReference>
<dbReference type="eggNOG" id="COG1247">
    <property type="taxonomic scope" value="Bacteria"/>
</dbReference>
<protein>
    <submittedName>
        <fullName evidence="4">GNAT family N-acetyltransferase</fullName>
    </submittedName>
</protein>